<dbReference type="Proteomes" id="UP000199354">
    <property type="component" value="Unassembled WGS sequence"/>
</dbReference>
<evidence type="ECO:0000256" key="1">
    <source>
        <dbReference type="ARBA" id="ARBA00004834"/>
    </source>
</evidence>
<organism evidence="10 11">
    <name type="scientific">Flavobacterium caeni</name>
    <dbReference type="NCBI Taxonomy" id="490189"/>
    <lineage>
        <taxon>Bacteria</taxon>
        <taxon>Pseudomonadati</taxon>
        <taxon>Bacteroidota</taxon>
        <taxon>Flavobacteriia</taxon>
        <taxon>Flavobacteriales</taxon>
        <taxon>Flavobacteriaceae</taxon>
        <taxon>Flavobacterium</taxon>
    </lineage>
</organism>
<evidence type="ECO:0000256" key="7">
    <source>
        <dbReference type="RuleBase" id="RU361187"/>
    </source>
</evidence>
<feature type="chain" id="PRO_5011654501" evidence="8">
    <location>
        <begin position="21"/>
        <end position="528"/>
    </location>
</feature>
<dbReference type="Pfam" id="PF16369">
    <property type="entry name" value="GH43_C"/>
    <property type="match status" value="1"/>
</dbReference>
<dbReference type="Pfam" id="PF04616">
    <property type="entry name" value="Glyco_hydro_43"/>
    <property type="match status" value="1"/>
</dbReference>
<dbReference type="InterPro" id="IPR006710">
    <property type="entry name" value="Glyco_hydro_43"/>
</dbReference>
<sequence>MKRLLSITFFALLIAGCSGDENTATVPVTPTPPEGETFPGPTYADNYTPLASWNQNSQWNLANVHDPTVVKQSNYFYMYQTDASYGNAHDGHGHFFARRSTDLVNWEYMGSTMAAAPAWVKDSMNAKRARMEPALPPIDNPNYGYWAPCVRKIGNVYRMYYSIVISNPIVGTSFDTSWSERAFIGLAECTDLAANVWVDKGMVICSEPDGVESYIRSGPDDWSGYFKFNAIDPSVIEVGAQQYLIYGSWHTGIAAVELDPTTGKPFQLQSIADYGTRIAGRGNLANNRWQGLEAPEIIYNPDTGYYYLFLAYDELGVAYNTRVARSQSIYGPYIGIDGGNVSEGAECWPMVTHPYKFNNHTGWVGIAHCAIFQDDATGKWYYSSQGRLPENVPGINVSNAVMMGQVREIQWTPDGWPVANPERYAAVPQTDLVAADFVGAWEQITMQYQYRVQQTSVTLQLRADGTYTLGGIPSGNWSYDAATKVLSVGSVQSKVWNAWNWEASPRKRTLTFSGYTAGGQPVWGKKVN</sequence>
<gene>
    <name evidence="10" type="ORF">SAMN02927903_01521</name>
</gene>
<dbReference type="SUPFAM" id="SSF75005">
    <property type="entry name" value="Arabinanase/levansucrase/invertase"/>
    <property type="match status" value="1"/>
</dbReference>
<comment type="similarity">
    <text evidence="2 7">Belongs to the glycosyl hydrolase 43 family.</text>
</comment>
<dbReference type="InterPro" id="IPR032291">
    <property type="entry name" value="Abn2_C"/>
</dbReference>
<evidence type="ECO:0000256" key="8">
    <source>
        <dbReference type="SAM" id="SignalP"/>
    </source>
</evidence>
<feature type="domain" description="Extracellular endo-alpha-(1-&gt;5)-L-arabinanase C-terminal" evidence="9">
    <location>
        <begin position="421"/>
        <end position="524"/>
    </location>
</feature>
<dbReference type="PANTHER" id="PTHR43301">
    <property type="entry name" value="ARABINAN ENDO-1,5-ALPHA-L-ARABINOSIDASE"/>
    <property type="match status" value="1"/>
</dbReference>
<dbReference type="PROSITE" id="PS51257">
    <property type="entry name" value="PROKAR_LIPOPROTEIN"/>
    <property type="match status" value="1"/>
</dbReference>
<comment type="pathway">
    <text evidence="1">Glycan metabolism; L-arabinan degradation.</text>
</comment>
<protein>
    <submittedName>
        <fullName evidence="10">Arabinan endo-1,5-alpha-L-arabinosidase</fullName>
    </submittedName>
</protein>
<reference evidence="10 11" key="1">
    <citation type="submission" date="2016-10" db="EMBL/GenBank/DDBJ databases">
        <authorList>
            <person name="de Groot N.N."/>
        </authorList>
    </citation>
    <scope>NUCLEOTIDE SEQUENCE [LARGE SCALE GENOMIC DNA]</scope>
    <source>
        <strain evidence="10 11">CGMCC 1.7031</strain>
    </source>
</reference>
<keyword evidence="3 7" id="KW-0378">Hydrolase</keyword>
<feature type="active site" description="Proton donor" evidence="5">
    <location>
        <position position="293"/>
    </location>
</feature>
<dbReference type="CDD" id="cd08998">
    <property type="entry name" value="GH43_Arb43a-like"/>
    <property type="match status" value="1"/>
</dbReference>
<evidence type="ECO:0000256" key="4">
    <source>
        <dbReference type="ARBA" id="ARBA00023295"/>
    </source>
</evidence>
<evidence type="ECO:0000256" key="6">
    <source>
        <dbReference type="PIRSR" id="PIRSR606710-2"/>
    </source>
</evidence>
<dbReference type="Gene3D" id="2.40.128.10">
    <property type="match status" value="1"/>
</dbReference>
<dbReference type="PANTHER" id="PTHR43301:SF3">
    <property type="entry name" value="ARABINAN ENDO-1,5-ALPHA-L-ARABINOSIDASE A-RELATED"/>
    <property type="match status" value="1"/>
</dbReference>
<dbReference type="GO" id="GO:0004553">
    <property type="term" value="F:hydrolase activity, hydrolyzing O-glycosyl compounds"/>
    <property type="evidence" value="ECO:0007669"/>
    <property type="project" value="InterPro"/>
</dbReference>
<evidence type="ECO:0000313" key="10">
    <source>
        <dbReference type="EMBL" id="SCY49039.1"/>
    </source>
</evidence>
<dbReference type="InterPro" id="IPR050727">
    <property type="entry name" value="GH43_arabinanases"/>
</dbReference>
<accession>A0A1G5GCM7</accession>
<proteinExistence type="inferred from homology"/>
<feature type="active site" description="Proton acceptor" evidence="5">
    <location>
        <position position="66"/>
    </location>
</feature>
<dbReference type="EMBL" id="FMVF01000006">
    <property type="protein sequence ID" value="SCY49039.1"/>
    <property type="molecule type" value="Genomic_DNA"/>
</dbReference>
<evidence type="ECO:0000256" key="5">
    <source>
        <dbReference type="PIRSR" id="PIRSR606710-1"/>
    </source>
</evidence>
<evidence type="ECO:0000259" key="9">
    <source>
        <dbReference type="Pfam" id="PF16369"/>
    </source>
</evidence>
<keyword evidence="11" id="KW-1185">Reference proteome</keyword>
<feature type="site" description="Important for catalytic activity, responsible for pKa modulation of the active site Glu and correct orientation of both the proton donor and substrate" evidence="6">
    <location>
        <position position="232"/>
    </location>
</feature>
<evidence type="ECO:0000256" key="3">
    <source>
        <dbReference type="ARBA" id="ARBA00022801"/>
    </source>
</evidence>
<dbReference type="GO" id="GO:0005975">
    <property type="term" value="P:carbohydrate metabolic process"/>
    <property type="evidence" value="ECO:0007669"/>
    <property type="project" value="InterPro"/>
</dbReference>
<keyword evidence="4 7" id="KW-0326">Glycosidase</keyword>
<dbReference type="AlphaFoldDB" id="A0A1G5GCM7"/>
<dbReference type="RefSeq" id="WP_091141699.1">
    <property type="nucleotide sequence ID" value="NZ_FMVF01000006.1"/>
</dbReference>
<dbReference type="OrthoDB" id="9801455at2"/>
<evidence type="ECO:0000256" key="2">
    <source>
        <dbReference type="ARBA" id="ARBA00009865"/>
    </source>
</evidence>
<name>A0A1G5GCM7_9FLAO</name>
<evidence type="ECO:0000313" key="11">
    <source>
        <dbReference type="Proteomes" id="UP000199354"/>
    </source>
</evidence>
<keyword evidence="8" id="KW-0732">Signal</keyword>
<dbReference type="STRING" id="490189.SAMN02927903_01521"/>
<dbReference type="Gene3D" id="2.115.10.20">
    <property type="entry name" value="Glycosyl hydrolase domain, family 43"/>
    <property type="match status" value="1"/>
</dbReference>
<dbReference type="InterPro" id="IPR023296">
    <property type="entry name" value="Glyco_hydro_beta-prop_sf"/>
</dbReference>
<feature type="signal peptide" evidence="8">
    <location>
        <begin position="1"/>
        <end position="20"/>
    </location>
</feature>